<proteinExistence type="predicted"/>
<dbReference type="InterPro" id="IPR016064">
    <property type="entry name" value="NAD/diacylglycerol_kinase_sf"/>
</dbReference>
<evidence type="ECO:0000313" key="1">
    <source>
        <dbReference type="EMBL" id="KAK5634471.1"/>
    </source>
</evidence>
<dbReference type="SUPFAM" id="SSF111331">
    <property type="entry name" value="NAD kinase/diacylglycerol kinase-like"/>
    <property type="match status" value="1"/>
</dbReference>
<dbReference type="AlphaFoldDB" id="A0AAN7UWV4"/>
<dbReference type="Proteomes" id="UP001305414">
    <property type="component" value="Unassembled WGS sequence"/>
</dbReference>
<protein>
    <submittedName>
        <fullName evidence="1">Uncharacterized protein</fullName>
    </submittedName>
</protein>
<organism evidence="1 2">
    <name type="scientific">Xylaria bambusicola</name>
    <dbReference type="NCBI Taxonomy" id="326684"/>
    <lineage>
        <taxon>Eukaryota</taxon>
        <taxon>Fungi</taxon>
        <taxon>Dikarya</taxon>
        <taxon>Ascomycota</taxon>
        <taxon>Pezizomycotina</taxon>
        <taxon>Sordariomycetes</taxon>
        <taxon>Xylariomycetidae</taxon>
        <taxon>Xylariales</taxon>
        <taxon>Xylariaceae</taxon>
        <taxon>Xylaria</taxon>
    </lineage>
</organism>
<keyword evidence="2" id="KW-1185">Reference proteome</keyword>
<dbReference type="EMBL" id="JAWHQM010000042">
    <property type="protein sequence ID" value="KAK5634471.1"/>
    <property type="molecule type" value="Genomic_DNA"/>
</dbReference>
<dbReference type="Gene3D" id="2.60.200.40">
    <property type="match status" value="1"/>
</dbReference>
<evidence type="ECO:0000313" key="2">
    <source>
        <dbReference type="Proteomes" id="UP001305414"/>
    </source>
</evidence>
<accession>A0AAN7UWV4</accession>
<reference evidence="1 2" key="1">
    <citation type="submission" date="2023-10" db="EMBL/GenBank/DDBJ databases">
        <title>Draft genome sequence of Xylaria bambusicola isolate GMP-LS, the root and basal stem rot pathogen of sugarcane in Indonesia.</title>
        <authorList>
            <person name="Selvaraj P."/>
            <person name="Muralishankar V."/>
            <person name="Muruganantham S."/>
            <person name="Sp S."/>
            <person name="Haryani S."/>
            <person name="Lau K.J.X."/>
            <person name="Naqvi N.I."/>
        </authorList>
    </citation>
    <scope>NUCLEOTIDE SEQUENCE [LARGE SCALE GENOMIC DNA]</scope>
    <source>
        <strain evidence="1">GMP-LS</strain>
    </source>
</reference>
<name>A0AAN7UWV4_9PEZI</name>
<comment type="caution">
    <text evidence="1">The sequence shown here is derived from an EMBL/GenBank/DDBJ whole genome shotgun (WGS) entry which is preliminary data.</text>
</comment>
<gene>
    <name evidence="1" type="ORF">RRF57_010184</name>
</gene>
<sequence length="114" mass="12750">MAWMAPSANFFPAACINDGLMDLVINDGDIPILKYVELMTSVEGKSFFDNKLLSYRKIVAYRFTPRNQADGYISIDGERIPFAPFQVEIHPGLGTVLSKSGRYEAFGPPKWKDA</sequence>